<dbReference type="AlphaFoldDB" id="A0A0C3ALT2"/>
<sequence>MFSTSTQWTLALERDTCVTDAYAKTSREEGLAQAAIVKSYLAGRPSDSTVYRSKSIGELESSQSADYTDPFLGDYSCMKHQLMALECLDAFYTPSSEGAGCLQLDEQGSNVLRMETDSPPQYETWWEIHSCHTTTLYNNLYSDLFVL</sequence>
<protein>
    <submittedName>
        <fullName evidence="1">Uncharacterized protein</fullName>
    </submittedName>
</protein>
<organism evidence="1 2">
    <name type="scientific">Serendipita vermifera MAFF 305830</name>
    <dbReference type="NCBI Taxonomy" id="933852"/>
    <lineage>
        <taxon>Eukaryota</taxon>
        <taxon>Fungi</taxon>
        <taxon>Dikarya</taxon>
        <taxon>Basidiomycota</taxon>
        <taxon>Agaricomycotina</taxon>
        <taxon>Agaricomycetes</taxon>
        <taxon>Sebacinales</taxon>
        <taxon>Serendipitaceae</taxon>
        <taxon>Serendipita</taxon>
    </lineage>
</organism>
<dbReference type="HOGENOM" id="CLU_1769251_0_0_1"/>
<keyword evidence="2" id="KW-1185">Reference proteome</keyword>
<accession>A0A0C3ALT2</accession>
<dbReference type="EMBL" id="KN824313">
    <property type="protein sequence ID" value="KIM25540.1"/>
    <property type="molecule type" value="Genomic_DNA"/>
</dbReference>
<dbReference type="Proteomes" id="UP000054097">
    <property type="component" value="Unassembled WGS sequence"/>
</dbReference>
<gene>
    <name evidence="1" type="ORF">M408DRAFT_26092</name>
</gene>
<proteinExistence type="predicted"/>
<evidence type="ECO:0000313" key="2">
    <source>
        <dbReference type="Proteomes" id="UP000054097"/>
    </source>
</evidence>
<reference evidence="2" key="2">
    <citation type="submission" date="2015-01" db="EMBL/GenBank/DDBJ databases">
        <title>Evolutionary Origins and Diversification of the Mycorrhizal Mutualists.</title>
        <authorList>
            <consortium name="DOE Joint Genome Institute"/>
            <consortium name="Mycorrhizal Genomics Consortium"/>
            <person name="Kohler A."/>
            <person name="Kuo A."/>
            <person name="Nagy L.G."/>
            <person name="Floudas D."/>
            <person name="Copeland A."/>
            <person name="Barry K.W."/>
            <person name="Cichocki N."/>
            <person name="Veneault-Fourrey C."/>
            <person name="LaButti K."/>
            <person name="Lindquist E.A."/>
            <person name="Lipzen A."/>
            <person name="Lundell T."/>
            <person name="Morin E."/>
            <person name="Murat C."/>
            <person name="Riley R."/>
            <person name="Ohm R."/>
            <person name="Sun H."/>
            <person name="Tunlid A."/>
            <person name="Henrissat B."/>
            <person name="Grigoriev I.V."/>
            <person name="Hibbett D.S."/>
            <person name="Martin F."/>
        </authorList>
    </citation>
    <scope>NUCLEOTIDE SEQUENCE [LARGE SCALE GENOMIC DNA]</scope>
    <source>
        <strain evidence="2">MAFF 305830</strain>
    </source>
</reference>
<reference evidence="1 2" key="1">
    <citation type="submission" date="2014-04" db="EMBL/GenBank/DDBJ databases">
        <authorList>
            <consortium name="DOE Joint Genome Institute"/>
            <person name="Kuo A."/>
            <person name="Zuccaro A."/>
            <person name="Kohler A."/>
            <person name="Nagy L.G."/>
            <person name="Floudas D."/>
            <person name="Copeland A."/>
            <person name="Barry K.W."/>
            <person name="Cichocki N."/>
            <person name="Veneault-Fourrey C."/>
            <person name="LaButti K."/>
            <person name="Lindquist E.A."/>
            <person name="Lipzen A."/>
            <person name="Lundell T."/>
            <person name="Morin E."/>
            <person name="Murat C."/>
            <person name="Sun H."/>
            <person name="Tunlid A."/>
            <person name="Henrissat B."/>
            <person name="Grigoriev I.V."/>
            <person name="Hibbett D.S."/>
            <person name="Martin F."/>
            <person name="Nordberg H.P."/>
            <person name="Cantor M.N."/>
            <person name="Hua S.X."/>
        </authorList>
    </citation>
    <scope>NUCLEOTIDE SEQUENCE [LARGE SCALE GENOMIC DNA]</scope>
    <source>
        <strain evidence="1 2">MAFF 305830</strain>
    </source>
</reference>
<name>A0A0C3ALT2_SERVB</name>
<evidence type="ECO:0000313" key="1">
    <source>
        <dbReference type="EMBL" id="KIM25540.1"/>
    </source>
</evidence>